<dbReference type="EC" id="3.1.3.-" evidence="7"/>
<evidence type="ECO:0000256" key="8">
    <source>
        <dbReference type="PIRSR" id="PIRSR004682-1"/>
    </source>
</evidence>
<evidence type="ECO:0000256" key="5">
    <source>
        <dbReference type="ARBA" id="ARBA00023277"/>
    </source>
</evidence>
<keyword evidence="2 7" id="KW-0963">Cytoplasm</keyword>
<dbReference type="OrthoDB" id="9803871at2"/>
<evidence type="ECO:0000313" key="11">
    <source>
        <dbReference type="EMBL" id="EHB93003.1"/>
    </source>
</evidence>
<dbReference type="eggNOG" id="COG0241">
    <property type="taxonomic scope" value="Bacteria"/>
</dbReference>
<feature type="binding site" evidence="10">
    <location>
        <position position="17"/>
    </location>
    <ligand>
        <name>Mg(2+)</name>
        <dbReference type="ChEBI" id="CHEBI:18420"/>
    </ligand>
</feature>
<evidence type="ECO:0000256" key="9">
    <source>
        <dbReference type="PIRSR" id="PIRSR004682-3"/>
    </source>
</evidence>
<feature type="binding site" evidence="10">
    <location>
        <position position="135"/>
    </location>
    <ligand>
        <name>Mg(2+)</name>
        <dbReference type="ChEBI" id="CHEBI:18420"/>
    </ligand>
</feature>
<dbReference type="Pfam" id="PF13242">
    <property type="entry name" value="Hydrolase_like"/>
    <property type="match status" value="1"/>
</dbReference>
<dbReference type="RefSeq" id="WP_009133358.1">
    <property type="nucleotide sequence ID" value="NZ_CP102250.1"/>
</dbReference>
<keyword evidence="10" id="KW-0862">Zinc</keyword>
<proteinExistence type="inferred from homology"/>
<evidence type="ECO:0000256" key="10">
    <source>
        <dbReference type="PIRSR" id="PIRSR004682-4"/>
    </source>
</evidence>
<dbReference type="STRING" id="742725.HMPREF9450_00552"/>
<feature type="site" description="Contributes to substrate recognition" evidence="9">
    <location>
        <position position="108"/>
    </location>
</feature>
<keyword evidence="4 7" id="KW-0378">Hydrolase</keyword>
<comment type="caution">
    <text evidence="11">The sequence shown here is derived from an EMBL/GenBank/DDBJ whole genome shotgun (WGS) entry which is preliminary data.</text>
</comment>
<organism evidence="11 12">
    <name type="scientific">Alistipes indistinctus YIT 12060</name>
    <dbReference type="NCBI Taxonomy" id="742725"/>
    <lineage>
        <taxon>Bacteria</taxon>
        <taxon>Pseudomonadati</taxon>
        <taxon>Bacteroidota</taxon>
        <taxon>Bacteroidia</taxon>
        <taxon>Bacteroidales</taxon>
        <taxon>Rikenellaceae</taxon>
        <taxon>Alistipes</taxon>
    </lineage>
</organism>
<feature type="active site" description="Nucleophile" evidence="8">
    <location>
        <position position="15"/>
    </location>
</feature>
<feature type="site" description="Stabilizes the phosphoryl group" evidence="9">
    <location>
        <position position="109"/>
    </location>
</feature>
<dbReference type="AlphaFoldDB" id="G5H6J2"/>
<dbReference type="HOGENOM" id="CLU_085077_1_1_10"/>
<dbReference type="PATRIC" id="fig|742725.3.peg.602"/>
<keyword evidence="12" id="KW-1185">Reference proteome</keyword>
<dbReference type="PIRSF" id="PIRSF004682">
    <property type="entry name" value="GmhB"/>
    <property type="match status" value="1"/>
</dbReference>
<comment type="cofactor">
    <cofactor evidence="10">
        <name>Zn(2+)</name>
        <dbReference type="ChEBI" id="CHEBI:29105"/>
    </cofactor>
</comment>
<accession>G5H6J2</accession>
<dbReference type="EMBL" id="ADLD01000005">
    <property type="protein sequence ID" value="EHB93003.1"/>
    <property type="molecule type" value="Genomic_DNA"/>
</dbReference>
<comment type="cofactor">
    <cofactor evidence="10">
        <name>Mg(2+)</name>
        <dbReference type="ChEBI" id="CHEBI:18420"/>
    </cofactor>
</comment>
<evidence type="ECO:0000256" key="1">
    <source>
        <dbReference type="ARBA" id="ARBA00004496"/>
    </source>
</evidence>
<gene>
    <name evidence="11" type="ORF">HMPREF9450_00552</name>
</gene>
<keyword evidence="5 7" id="KW-0119">Carbohydrate metabolism</keyword>
<evidence type="ECO:0000256" key="4">
    <source>
        <dbReference type="ARBA" id="ARBA00022801"/>
    </source>
</evidence>
<evidence type="ECO:0000256" key="3">
    <source>
        <dbReference type="ARBA" id="ARBA00022723"/>
    </source>
</evidence>
<evidence type="ECO:0000256" key="7">
    <source>
        <dbReference type="PIRNR" id="PIRNR004682"/>
    </source>
</evidence>
<dbReference type="InterPro" id="IPR023214">
    <property type="entry name" value="HAD_sf"/>
</dbReference>
<dbReference type="GeneID" id="92816972"/>
<dbReference type="PANTHER" id="PTHR42891:SF1">
    <property type="entry name" value="D-GLYCERO-BETA-D-MANNO-HEPTOSE-1,7-BISPHOSPHATE 7-PHOSPHATASE"/>
    <property type="match status" value="1"/>
</dbReference>
<dbReference type="InterPro" id="IPR004446">
    <property type="entry name" value="Heptose_bisP_phosphatase"/>
</dbReference>
<dbReference type="NCBIfam" id="TIGR01656">
    <property type="entry name" value="Histidinol-ppas"/>
    <property type="match status" value="1"/>
</dbReference>
<comment type="similarity">
    <text evidence="7">Belongs to the gmhB family.</text>
</comment>
<sequence length="173" mass="19308">MAQLGNRTYDTLFLDRDGIINRLRPGDYVKSWDEFEFLPGALNALTKCNAMFRRILVVTNQRGVGKGLMTRQALDEIHRRMLQTIAAHGGRIDKIYCCTGLSENDPCRKPNIGMALQAQKEFPEIDFASALMVGDTSSDLLFGRNAGMHTVLIGEDNPQADYISLHQFSASLL</sequence>
<keyword evidence="10" id="KW-0460">Magnesium</keyword>
<feature type="binding site" evidence="10">
    <location>
        <position position="15"/>
    </location>
    <ligand>
        <name>Mg(2+)</name>
        <dbReference type="ChEBI" id="CHEBI:18420"/>
    </ligand>
</feature>
<dbReference type="Gene3D" id="3.40.50.1000">
    <property type="entry name" value="HAD superfamily/HAD-like"/>
    <property type="match status" value="1"/>
</dbReference>
<dbReference type="GO" id="GO:0046872">
    <property type="term" value="F:metal ion binding"/>
    <property type="evidence" value="ECO:0007669"/>
    <property type="project" value="UniProtKB-KW"/>
</dbReference>
<dbReference type="InterPro" id="IPR036412">
    <property type="entry name" value="HAD-like_sf"/>
</dbReference>
<evidence type="ECO:0000256" key="2">
    <source>
        <dbReference type="ARBA" id="ARBA00022490"/>
    </source>
</evidence>
<comment type="subcellular location">
    <subcellularLocation>
        <location evidence="1 7">Cytoplasm</location>
    </subcellularLocation>
</comment>
<dbReference type="GO" id="GO:0005975">
    <property type="term" value="P:carbohydrate metabolic process"/>
    <property type="evidence" value="ECO:0007669"/>
    <property type="project" value="InterPro"/>
</dbReference>
<dbReference type="NCBIfam" id="TIGR01662">
    <property type="entry name" value="HAD-SF-IIIA"/>
    <property type="match status" value="1"/>
</dbReference>
<dbReference type="PANTHER" id="PTHR42891">
    <property type="entry name" value="D-GLYCERO-BETA-D-MANNO-HEPTOSE-1,7-BISPHOSPHATE 7-PHOSPHATASE"/>
    <property type="match status" value="1"/>
</dbReference>
<evidence type="ECO:0000256" key="6">
    <source>
        <dbReference type="ARBA" id="ARBA00031828"/>
    </source>
</evidence>
<feature type="binding site" evidence="10">
    <location>
        <position position="98"/>
    </location>
    <ligand>
        <name>Zn(2+)</name>
        <dbReference type="ChEBI" id="CHEBI:29105"/>
    </ligand>
</feature>
<reference evidence="11 12" key="1">
    <citation type="submission" date="2011-08" db="EMBL/GenBank/DDBJ databases">
        <title>The Genome Sequence of Alistipes indistinctus YIT 12060.</title>
        <authorList>
            <consortium name="The Broad Institute Genome Sequencing Platform"/>
            <person name="Earl A."/>
            <person name="Ward D."/>
            <person name="Feldgarden M."/>
            <person name="Gevers D."/>
            <person name="Morotomi M."/>
            <person name="Young S.K."/>
            <person name="Zeng Q."/>
            <person name="Gargeya S."/>
            <person name="Fitzgerald M."/>
            <person name="Haas B."/>
            <person name="Abouelleil A."/>
            <person name="Alvarado L."/>
            <person name="Arachchi H.M."/>
            <person name="Berlin A."/>
            <person name="Brown A."/>
            <person name="Chapman S.B."/>
            <person name="Chen Z."/>
            <person name="Dunbar C."/>
            <person name="Freedman E."/>
            <person name="Gearin G."/>
            <person name="Gellesch M."/>
            <person name="Goldberg J."/>
            <person name="Griggs A."/>
            <person name="Gujja S."/>
            <person name="Heiman D."/>
            <person name="Howarth C."/>
            <person name="Larson L."/>
            <person name="Lui A."/>
            <person name="MacDonald P.J.P."/>
            <person name="Montmayeur A."/>
            <person name="Murphy C."/>
            <person name="Neiman D."/>
            <person name="Pearson M."/>
            <person name="Priest M."/>
            <person name="Roberts A."/>
            <person name="Saif S."/>
            <person name="Shea T."/>
            <person name="Shenoy N."/>
            <person name="Sisk P."/>
            <person name="Stolte C."/>
            <person name="Sykes S."/>
            <person name="Wortman J."/>
            <person name="Nusbaum C."/>
            <person name="Birren B."/>
        </authorList>
    </citation>
    <scope>NUCLEOTIDE SEQUENCE [LARGE SCALE GENOMIC DNA]</scope>
    <source>
        <strain evidence="11 12">YIT 12060</strain>
    </source>
</reference>
<feature type="binding site" evidence="10">
    <location>
        <position position="107"/>
    </location>
    <ligand>
        <name>Zn(2+)</name>
        <dbReference type="ChEBI" id="CHEBI:29105"/>
    </ligand>
</feature>
<dbReference type="GO" id="GO:0005737">
    <property type="term" value="C:cytoplasm"/>
    <property type="evidence" value="ECO:0007669"/>
    <property type="project" value="UniProtKB-SubCell"/>
</dbReference>
<dbReference type="SUPFAM" id="SSF56784">
    <property type="entry name" value="HAD-like"/>
    <property type="match status" value="1"/>
</dbReference>
<evidence type="ECO:0000313" key="12">
    <source>
        <dbReference type="Proteomes" id="UP000006008"/>
    </source>
</evidence>
<dbReference type="GO" id="GO:0016791">
    <property type="term" value="F:phosphatase activity"/>
    <property type="evidence" value="ECO:0007669"/>
    <property type="project" value="InterPro"/>
</dbReference>
<name>G5H6J2_9BACT</name>
<protein>
    <recommendedName>
        <fullName evidence="6 7">D,D-heptose 1,7-bisphosphate phosphatase</fullName>
        <ecNumber evidence="7">3.1.3.-</ecNumber>
    </recommendedName>
</protein>
<feature type="site" description="Stabilizes the phosphoryl group" evidence="9">
    <location>
        <position position="59"/>
    </location>
</feature>
<dbReference type="Proteomes" id="UP000006008">
    <property type="component" value="Unassembled WGS sequence"/>
</dbReference>
<dbReference type="InterPro" id="IPR006543">
    <property type="entry name" value="Histidinol-phos"/>
</dbReference>
<keyword evidence="3 10" id="KW-0479">Metal-binding</keyword>
<feature type="active site" description="Proton donor" evidence="8">
    <location>
        <position position="17"/>
    </location>
</feature>
<dbReference type="CDD" id="cd07503">
    <property type="entry name" value="HAD_HisB-N"/>
    <property type="match status" value="1"/>
</dbReference>
<dbReference type="InterPro" id="IPR006549">
    <property type="entry name" value="HAD-SF_hydro_IIIA"/>
</dbReference>